<evidence type="ECO:0000256" key="16">
    <source>
        <dbReference type="ARBA" id="ARBA00023209"/>
    </source>
</evidence>
<evidence type="ECO:0000256" key="13">
    <source>
        <dbReference type="ARBA" id="ARBA00022989"/>
    </source>
</evidence>
<comment type="similarity">
    <text evidence="5">Belongs to the CDS family.</text>
</comment>
<dbReference type="AlphaFoldDB" id="A0A7C3Z275"/>
<evidence type="ECO:0000256" key="15">
    <source>
        <dbReference type="ARBA" id="ARBA00023136"/>
    </source>
</evidence>
<comment type="catalytic activity">
    <reaction evidence="1">
        <text>a 1,2-diacyl-sn-glycero-3-phosphate + CTP + H(+) = a CDP-1,2-diacyl-sn-glycerol + diphosphate</text>
        <dbReference type="Rhea" id="RHEA:16229"/>
        <dbReference type="ChEBI" id="CHEBI:15378"/>
        <dbReference type="ChEBI" id="CHEBI:33019"/>
        <dbReference type="ChEBI" id="CHEBI:37563"/>
        <dbReference type="ChEBI" id="CHEBI:58332"/>
        <dbReference type="ChEBI" id="CHEBI:58608"/>
        <dbReference type="EC" id="2.7.7.41"/>
    </reaction>
</comment>
<evidence type="ECO:0000256" key="4">
    <source>
        <dbReference type="ARBA" id="ARBA00005189"/>
    </source>
</evidence>
<dbReference type="EMBL" id="DTMQ01000038">
    <property type="protein sequence ID" value="HGE99520.1"/>
    <property type="molecule type" value="Genomic_DNA"/>
</dbReference>
<feature type="transmembrane region" description="Helical" evidence="24">
    <location>
        <begin position="53"/>
        <end position="73"/>
    </location>
</feature>
<reference evidence="25" key="1">
    <citation type="journal article" date="2020" name="mSystems">
        <title>Genome- and Community-Level Interaction Insights into Carbon Utilization and Element Cycling Functions of Hydrothermarchaeota in Hydrothermal Sediment.</title>
        <authorList>
            <person name="Zhou Z."/>
            <person name="Liu Y."/>
            <person name="Xu W."/>
            <person name="Pan J."/>
            <person name="Luo Z.H."/>
            <person name="Li M."/>
        </authorList>
    </citation>
    <scope>NUCLEOTIDE SEQUENCE [LARGE SCALE GENOMIC DNA]</scope>
    <source>
        <strain evidence="25">SpSt-906</strain>
    </source>
</reference>
<feature type="transmembrane region" description="Helical" evidence="24">
    <location>
        <begin position="79"/>
        <end position="95"/>
    </location>
</feature>
<proteinExistence type="inferred from homology"/>
<feature type="transmembrane region" description="Helical" evidence="24">
    <location>
        <begin position="15"/>
        <end position="41"/>
    </location>
</feature>
<evidence type="ECO:0000256" key="23">
    <source>
        <dbReference type="ARBA" id="ARBA00033406"/>
    </source>
</evidence>
<evidence type="ECO:0000256" key="10">
    <source>
        <dbReference type="ARBA" id="ARBA00022679"/>
    </source>
</evidence>
<evidence type="ECO:0000256" key="17">
    <source>
        <dbReference type="ARBA" id="ARBA00023264"/>
    </source>
</evidence>
<comment type="caution">
    <text evidence="25">The sequence shown here is derived from an EMBL/GenBank/DDBJ whole genome shotgun (WGS) entry which is preliminary data.</text>
</comment>
<keyword evidence="13 24" id="KW-1133">Transmembrane helix</keyword>
<protein>
    <recommendedName>
        <fullName evidence="7">Phosphatidate cytidylyltransferase</fullName>
        <ecNumber evidence="6">2.7.7.41</ecNumber>
    </recommendedName>
    <alternativeName>
        <fullName evidence="20">CDP-DAG synthase</fullName>
    </alternativeName>
    <alternativeName>
        <fullName evidence="22">CDP-DG synthase</fullName>
    </alternativeName>
    <alternativeName>
        <fullName evidence="18">CDP-diacylglycerol synthase</fullName>
    </alternativeName>
    <alternativeName>
        <fullName evidence="21">CDP-diglyceride pyrophosphorylase</fullName>
    </alternativeName>
    <alternativeName>
        <fullName evidence="23">CDP-diglyceride synthase</fullName>
    </alternativeName>
    <alternativeName>
        <fullName evidence="19">CTP:phosphatidate cytidylyltransferase</fullName>
    </alternativeName>
</protein>
<keyword evidence="11 24" id="KW-0812">Transmembrane</keyword>
<evidence type="ECO:0000313" key="25">
    <source>
        <dbReference type="EMBL" id="HGE99520.1"/>
    </source>
</evidence>
<evidence type="ECO:0000256" key="7">
    <source>
        <dbReference type="ARBA" id="ARBA00019373"/>
    </source>
</evidence>
<dbReference type="GO" id="GO:0016024">
    <property type="term" value="P:CDP-diacylglycerol biosynthetic process"/>
    <property type="evidence" value="ECO:0007669"/>
    <property type="project" value="TreeGrafter"/>
</dbReference>
<evidence type="ECO:0000256" key="5">
    <source>
        <dbReference type="ARBA" id="ARBA00010185"/>
    </source>
</evidence>
<evidence type="ECO:0000256" key="6">
    <source>
        <dbReference type="ARBA" id="ARBA00012487"/>
    </source>
</evidence>
<evidence type="ECO:0000256" key="14">
    <source>
        <dbReference type="ARBA" id="ARBA00023098"/>
    </source>
</evidence>
<evidence type="ECO:0000256" key="9">
    <source>
        <dbReference type="ARBA" id="ARBA00022516"/>
    </source>
</evidence>
<accession>A0A7C3Z275</accession>
<evidence type="ECO:0000256" key="18">
    <source>
        <dbReference type="ARBA" id="ARBA00029893"/>
    </source>
</evidence>
<keyword evidence="12" id="KW-0548">Nucleotidyltransferase</keyword>
<dbReference type="EC" id="2.7.7.41" evidence="6"/>
<feature type="transmembrane region" description="Helical" evidence="24">
    <location>
        <begin position="175"/>
        <end position="191"/>
    </location>
</feature>
<evidence type="ECO:0000256" key="2">
    <source>
        <dbReference type="ARBA" id="ARBA00004651"/>
    </source>
</evidence>
<comment type="subcellular location">
    <subcellularLocation>
        <location evidence="2">Cell membrane</location>
        <topology evidence="2">Multi-pass membrane protein</topology>
    </subcellularLocation>
</comment>
<evidence type="ECO:0000256" key="22">
    <source>
        <dbReference type="ARBA" id="ARBA00032743"/>
    </source>
</evidence>
<dbReference type="GO" id="GO:0005886">
    <property type="term" value="C:plasma membrane"/>
    <property type="evidence" value="ECO:0007669"/>
    <property type="project" value="UniProtKB-SubCell"/>
</dbReference>
<keyword evidence="10" id="KW-0808">Transferase</keyword>
<evidence type="ECO:0000256" key="20">
    <source>
        <dbReference type="ARBA" id="ARBA00032253"/>
    </source>
</evidence>
<feature type="transmembrane region" description="Helical" evidence="24">
    <location>
        <begin position="102"/>
        <end position="123"/>
    </location>
</feature>
<evidence type="ECO:0000256" key="8">
    <source>
        <dbReference type="ARBA" id="ARBA00022475"/>
    </source>
</evidence>
<evidence type="ECO:0000256" key="1">
    <source>
        <dbReference type="ARBA" id="ARBA00001698"/>
    </source>
</evidence>
<keyword evidence="14" id="KW-0443">Lipid metabolism</keyword>
<dbReference type="GO" id="GO:0004605">
    <property type="term" value="F:phosphatidate cytidylyltransferase activity"/>
    <property type="evidence" value="ECO:0007669"/>
    <property type="project" value="UniProtKB-EC"/>
</dbReference>
<name>A0A7C3Z275_UNCW3</name>
<evidence type="ECO:0000256" key="24">
    <source>
        <dbReference type="SAM" id="Phobius"/>
    </source>
</evidence>
<keyword evidence="9" id="KW-0444">Lipid biosynthesis</keyword>
<evidence type="ECO:0000256" key="12">
    <source>
        <dbReference type="ARBA" id="ARBA00022695"/>
    </source>
</evidence>
<keyword evidence="17" id="KW-1208">Phospholipid metabolism</keyword>
<organism evidence="25">
    <name type="scientific">candidate division WOR-3 bacterium</name>
    <dbReference type="NCBI Taxonomy" id="2052148"/>
    <lineage>
        <taxon>Bacteria</taxon>
        <taxon>Bacteria division WOR-3</taxon>
    </lineage>
</organism>
<evidence type="ECO:0000256" key="19">
    <source>
        <dbReference type="ARBA" id="ARBA00031825"/>
    </source>
</evidence>
<evidence type="ECO:0000256" key="11">
    <source>
        <dbReference type="ARBA" id="ARBA00022692"/>
    </source>
</evidence>
<dbReference type="PANTHER" id="PTHR46382">
    <property type="entry name" value="PHOSPHATIDATE CYTIDYLYLTRANSFERASE"/>
    <property type="match status" value="1"/>
</dbReference>
<dbReference type="Pfam" id="PF01148">
    <property type="entry name" value="CTP_transf_1"/>
    <property type="match status" value="1"/>
</dbReference>
<keyword evidence="16" id="KW-0594">Phospholipid biosynthesis</keyword>
<dbReference type="PANTHER" id="PTHR46382:SF1">
    <property type="entry name" value="PHOSPHATIDATE CYTIDYLYLTRANSFERASE"/>
    <property type="match status" value="1"/>
</dbReference>
<gene>
    <name evidence="25" type="ORF">ENX07_05570</name>
</gene>
<keyword evidence="8" id="KW-1003">Cell membrane</keyword>
<keyword evidence="15 24" id="KW-0472">Membrane</keyword>
<feature type="transmembrane region" description="Helical" evidence="24">
    <location>
        <begin position="135"/>
        <end position="154"/>
    </location>
</feature>
<evidence type="ECO:0000256" key="3">
    <source>
        <dbReference type="ARBA" id="ARBA00005119"/>
    </source>
</evidence>
<comment type="pathway">
    <text evidence="3">Phospholipid metabolism; CDP-diacylglycerol biosynthesis; CDP-diacylglycerol from sn-glycerol 3-phosphate: step 3/3.</text>
</comment>
<feature type="transmembrane region" description="Helical" evidence="24">
    <location>
        <begin position="203"/>
        <end position="224"/>
    </location>
</feature>
<sequence>MKGKDLLSRVIVGSLFGALFIITALSHPIFLLIFLIIWLGIATKEFLNLLAKIGLKFPAFLLIGVNTLFLLLVYFAVPSFYSLFLLIAIFFWAIIRSPASEYLAFGLFSLFYLAFLPSHLLLLKHLVTVKQLSNFLLLFPIFFTWVNDTLAYGIGKRIGKRKLAERISPKKTWEGFWGGLIFSIPFSYFYLNPFLPNASPSLFVLLSILLSILAQIGDLVESIFKREAGVKDSSSLLLAHGGFLDRIDSLLFTIPGFYYFLKLYLGI</sequence>
<comment type="pathway">
    <text evidence="4">Lipid metabolism.</text>
</comment>
<evidence type="ECO:0000256" key="21">
    <source>
        <dbReference type="ARBA" id="ARBA00032396"/>
    </source>
</evidence>